<sequence>MPKSFAPAQPHPSGGLTLGATEPGNVPAGAETFTVLIASSSVEGGLPQLKSETDTVLARIKGKTVSVKTLYAAATEIEAAYARAGLVLARVIVPPQTLVNGGGLKLIVLDGFIESIDVSAVPERVRDVVRDRVASLIGARGLTIGEIERRLLLAGEVPGVRLASAVMRGERVGGAKLLVQADWRPVSASIGVDNKIGNLYRGVEFPVTVSLNSVFGFGETIYGSLIPGPDPDTVFSGAPSRQIAAAGVILPIGVDGWTINPEYARSVTNPVLGPAAVRTTGVLDHWALRSHYPLIKTRKTTLTVTGSFEITDEKQTAPDFGVMTSLDRLRVFTAGLEGSRSLDWSATVSGSILVTQGTDWFGARTAADAAASGIPLSRQGSRPDYTKIEASLRYEQLLPGDFTGAAILHAQQAISGPMPGAGQFSLQGDDALSAFDAGTLSVDSGISLRGELGHVFSLADMGSTVTAAPYLFGATGLGKIDAPTAVEASRLTATSFGVGLRFNFDPAETGIMSLATIEVGRAHASLPGNDGTRITASWILKY</sequence>
<dbReference type="HOGENOM" id="CLU_021521_2_0_5"/>
<name>A0A068TKB5_NEOGA</name>
<dbReference type="Pfam" id="PF03865">
    <property type="entry name" value="ShlB"/>
    <property type="match status" value="1"/>
</dbReference>
<dbReference type="InterPro" id="IPR013686">
    <property type="entry name" value="Polypept-transport_assoc_ShlB"/>
</dbReference>
<dbReference type="PANTHER" id="PTHR34597">
    <property type="entry name" value="SLR1661 PROTEIN"/>
    <property type="match status" value="1"/>
</dbReference>
<feature type="region of interest" description="Disordered" evidence="4">
    <location>
        <begin position="1"/>
        <end position="23"/>
    </location>
</feature>
<dbReference type="InterPro" id="IPR005565">
    <property type="entry name" value="Hemolysn_activator_HlyB_C"/>
</dbReference>
<proteinExistence type="predicted"/>
<evidence type="ECO:0000259" key="5">
    <source>
        <dbReference type="Pfam" id="PF03865"/>
    </source>
</evidence>
<dbReference type="GO" id="GO:0098046">
    <property type="term" value="C:type V protein secretion system complex"/>
    <property type="evidence" value="ECO:0007669"/>
    <property type="project" value="TreeGrafter"/>
</dbReference>
<dbReference type="Proteomes" id="UP000028186">
    <property type="component" value="Plasmid pHAMBI1141a"/>
</dbReference>
<evidence type="ECO:0000256" key="2">
    <source>
        <dbReference type="ARBA" id="ARBA00022692"/>
    </source>
</evidence>
<reference evidence="8" key="1">
    <citation type="journal article" date="2014" name="BMC Genomics">
        <title>Genome sequencing of two Neorhizobium galegae strains reveals a noeT gene responsible for the unusual acetylation of the nodulation factors.</title>
        <authorList>
            <person name="Osterman J."/>
            <person name="Marsh J."/>
            <person name="Laine P.K."/>
            <person name="Zeng Z."/>
            <person name="Alatalo E."/>
            <person name="Sullivan J.T."/>
            <person name="Young J.P."/>
            <person name="Thomas-Oates J."/>
            <person name="Paulin L."/>
            <person name="Lindstrom K."/>
        </authorList>
    </citation>
    <scope>NUCLEOTIDE SEQUENCE [LARGE SCALE GENOMIC DNA]</scope>
    <source>
        <strain evidence="8">HAMBI 1141</strain>
        <plasmid evidence="8">II</plasmid>
    </source>
</reference>
<dbReference type="KEGG" id="ngl:RG1141_PA11680"/>
<keyword evidence="3" id="KW-0998">Cell outer membrane</keyword>
<dbReference type="PANTHER" id="PTHR34597:SF6">
    <property type="entry name" value="BLR6126 PROTEIN"/>
    <property type="match status" value="1"/>
</dbReference>
<dbReference type="eggNOG" id="COG2831">
    <property type="taxonomic scope" value="Bacteria"/>
</dbReference>
<organism evidence="7 8">
    <name type="scientific">Neorhizobium galegae bv. officinalis bv. officinalis str. HAMBI 1141</name>
    <dbReference type="NCBI Taxonomy" id="1028801"/>
    <lineage>
        <taxon>Bacteria</taxon>
        <taxon>Pseudomonadati</taxon>
        <taxon>Pseudomonadota</taxon>
        <taxon>Alphaproteobacteria</taxon>
        <taxon>Hyphomicrobiales</taxon>
        <taxon>Rhizobiaceae</taxon>
        <taxon>Rhizobium/Agrobacterium group</taxon>
        <taxon>Neorhizobium</taxon>
    </lineage>
</organism>
<keyword evidence="1" id="KW-1134">Transmembrane beta strand</keyword>
<accession>A0A068TKB5</accession>
<dbReference type="Gene3D" id="2.40.160.50">
    <property type="entry name" value="membrane protein fhac: a member of the omp85/tpsb transporter family"/>
    <property type="match status" value="1"/>
</dbReference>
<dbReference type="InterPro" id="IPR051544">
    <property type="entry name" value="TPS_OM_transporter"/>
</dbReference>
<evidence type="ECO:0000313" key="8">
    <source>
        <dbReference type="Proteomes" id="UP000028186"/>
    </source>
</evidence>
<dbReference type="RefSeq" id="WP_040125283.1">
    <property type="nucleotide sequence ID" value="NZ_HG938356.1"/>
</dbReference>
<feature type="domain" description="Haemolysin activator HlyB C-terminal" evidence="5">
    <location>
        <begin position="184"/>
        <end position="500"/>
    </location>
</feature>
<dbReference type="Gene3D" id="3.10.20.310">
    <property type="entry name" value="membrane protein fhac"/>
    <property type="match status" value="1"/>
</dbReference>
<dbReference type="Pfam" id="PF08479">
    <property type="entry name" value="POTRA_2"/>
    <property type="match status" value="1"/>
</dbReference>
<dbReference type="GO" id="GO:0046819">
    <property type="term" value="P:protein secretion by the type V secretion system"/>
    <property type="evidence" value="ECO:0007669"/>
    <property type="project" value="TreeGrafter"/>
</dbReference>
<evidence type="ECO:0000256" key="4">
    <source>
        <dbReference type="SAM" id="MobiDB-lite"/>
    </source>
</evidence>
<geneLocation type="plasmid" evidence="8">
    <name>II</name>
</geneLocation>
<dbReference type="EMBL" id="HG938356">
    <property type="protein sequence ID" value="CDN58000.1"/>
    <property type="molecule type" value="Genomic_DNA"/>
</dbReference>
<dbReference type="GO" id="GO:0008320">
    <property type="term" value="F:protein transmembrane transporter activity"/>
    <property type="evidence" value="ECO:0007669"/>
    <property type="project" value="TreeGrafter"/>
</dbReference>
<dbReference type="AlphaFoldDB" id="A0A068TKB5"/>
<gene>
    <name evidence="7" type="ORF">RG1141_PA11680</name>
</gene>
<feature type="domain" description="Polypeptide-transport-associated ShlB-type" evidence="6">
    <location>
        <begin position="51"/>
        <end position="111"/>
    </location>
</feature>
<protein>
    <submittedName>
        <fullName evidence="7">Heme-hemopexin utilization protein B</fullName>
    </submittedName>
</protein>
<evidence type="ECO:0000256" key="1">
    <source>
        <dbReference type="ARBA" id="ARBA00022452"/>
    </source>
</evidence>
<keyword evidence="1" id="KW-0472">Membrane</keyword>
<keyword evidence="7" id="KW-0614">Plasmid</keyword>
<evidence type="ECO:0000259" key="6">
    <source>
        <dbReference type="Pfam" id="PF08479"/>
    </source>
</evidence>
<dbReference type="PATRIC" id="fig|1028801.3.peg.5780"/>
<evidence type="ECO:0000256" key="3">
    <source>
        <dbReference type="ARBA" id="ARBA00023237"/>
    </source>
</evidence>
<keyword evidence="2" id="KW-0812">Transmembrane</keyword>
<evidence type="ECO:0000313" key="7">
    <source>
        <dbReference type="EMBL" id="CDN58000.1"/>
    </source>
</evidence>